<dbReference type="EMBL" id="JAAGLI010000737">
    <property type="protein sequence ID" value="NEA26237.1"/>
    <property type="molecule type" value="Genomic_DNA"/>
</dbReference>
<dbReference type="InterPro" id="IPR030846">
    <property type="entry name" value="DnaG_bac"/>
</dbReference>
<dbReference type="PANTHER" id="PTHR30313">
    <property type="entry name" value="DNA PRIMASE"/>
    <property type="match status" value="1"/>
</dbReference>
<keyword evidence="11" id="KW-0238">DNA-binding</keyword>
<evidence type="ECO:0000259" key="14">
    <source>
        <dbReference type="PROSITE" id="PS50880"/>
    </source>
</evidence>
<dbReference type="InterPro" id="IPR050219">
    <property type="entry name" value="DnaG_primase"/>
</dbReference>
<keyword evidence="10" id="KW-0460">Magnesium</keyword>
<evidence type="ECO:0000256" key="13">
    <source>
        <dbReference type="SAM" id="MobiDB-lite"/>
    </source>
</evidence>
<feature type="compositionally biased region" description="Gly residues" evidence="13">
    <location>
        <begin position="461"/>
        <end position="479"/>
    </location>
</feature>
<evidence type="ECO:0000256" key="5">
    <source>
        <dbReference type="ARBA" id="ARBA00022695"/>
    </source>
</evidence>
<keyword evidence="5" id="KW-0548">Nucleotidyltransferase</keyword>
<protein>
    <submittedName>
        <fullName evidence="15">DNA primase</fullName>
    </submittedName>
</protein>
<dbReference type="GO" id="GO:0006269">
    <property type="term" value="P:DNA replication, synthesis of primer"/>
    <property type="evidence" value="ECO:0007669"/>
    <property type="project" value="UniProtKB-KW"/>
</dbReference>
<keyword evidence="7" id="KW-0479">Metal-binding</keyword>
<dbReference type="NCBIfam" id="TIGR01391">
    <property type="entry name" value="dnaG"/>
    <property type="match status" value="1"/>
</dbReference>
<dbReference type="Proteomes" id="UP000475532">
    <property type="component" value="Unassembled WGS sequence"/>
</dbReference>
<dbReference type="GO" id="GO:0003899">
    <property type="term" value="F:DNA-directed RNA polymerase activity"/>
    <property type="evidence" value="ECO:0007669"/>
    <property type="project" value="InterPro"/>
</dbReference>
<dbReference type="GO" id="GO:0003677">
    <property type="term" value="F:DNA binding"/>
    <property type="evidence" value="ECO:0007669"/>
    <property type="project" value="UniProtKB-KW"/>
</dbReference>
<gene>
    <name evidence="15" type="ORF">G3I70_27630</name>
</gene>
<evidence type="ECO:0000256" key="12">
    <source>
        <dbReference type="ARBA" id="ARBA00023163"/>
    </source>
</evidence>
<dbReference type="Pfam" id="PF08275">
    <property type="entry name" value="DNAG_N"/>
    <property type="match status" value="1"/>
</dbReference>
<evidence type="ECO:0000256" key="1">
    <source>
        <dbReference type="ARBA" id="ARBA00001947"/>
    </source>
</evidence>
<keyword evidence="4" id="KW-0808">Transferase</keyword>
<dbReference type="InterPro" id="IPR037068">
    <property type="entry name" value="DNA_primase_core_N_sf"/>
</dbReference>
<dbReference type="InterPro" id="IPR034151">
    <property type="entry name" value="TOPRIM_DnaG_bac"/>
</dbReference>
<evidence type="ECO:0000256" key="10">
    <source>
        <dbReference type="ARBA" id="ARBA00022842"/>
    </source>
</evidence>
<dbReference type="GO" id="GO:0000428">
    <property type="term" value="C:DNA-directed RNA polymerase complex"/>
    <property type="evidence" value="ECO:0007669"/>
    <property type="project" value="UniProtKB-KW"/>
</dbReference>
<keyword evidence="3" id="KW-0639">Primosome</keyword>
<evidence type="ECO:0000256" key="11">
    <source>
        <dbReference type="ARBA" id="ARBA00023125"/>
    </source>
</evidence>
<organism evidence="15 16">
    <name type="scientific">Actinomadura bangladeshensis</name>
    <dbReference type="NCBI Taxonomy" id="453573"/>
    <lineage>
        <taxon>Bacteria</taxon>
        <taxon>Bacillati</taxon>
        <taxon>Actinomycetota</taxon>
        <taxon>Actinomycetes</taxon>
        <taxon>Streptosporangiales</taxon>
        <taxon>Thermomonosporaceae</taxon>
        <taxon>Actinomadura</taxon>
    </lineage>
</organism>
<dbReference type="Pfam" id="PF10410">
    <property type="entry name" value="DnaB_bind"/>
    <property type="match status" value="1"/>
</dbReference>
<evidence type="ECO:0000256" key="6">
    <source>
        <dbReference type="ARBA" id="ARBA00022705"/>
    </source>
</evidence>
<dbReference type="AlphaFoldDB" id="A0A6L9QLG4"/>
<comment type="caution">
    <text evidence="15">The sequence shown here is derived from an EMBL/GenBank/DDBJ whole genome shotgun (WGS) entry which is preliminary data.</text>
</comment>
<dbReference type="SUPFAM" id="SSF56731">
    <property type="entry name" value="DNA primase core"/>
    <property type="match status" value="1"/>
</dbReference>
<dbReference type="Gene3D" id="3.90.980.10">
    <property type="entry name" value="DNA primase, catalytic core, N-terminal domain"/>
    <property type="match status" value="1"/>
</dbReference>
<keyword evidence="9" id="KW-0862">Zinc</keyword>
<dbReference type="PANTHER" id="PTHR30313:SF2">
    <property type="entry name" value="DNA PRIMASE"/>
    <property type="match status" value="1"/>
</dbReference>
<feature type="non-terminal residue" evidence="15">
    <location>
        <position position="479"/>
    </location>
</feature>
<evidence type="ECO:0000256" key="9">
    <source>
        <dbReference type="ARBA" id="ARBA00022833"/>
    </source>
</evidence>
<dbReference type="SMART" id="SM00400">
    <property type="entry name" value="ZnF_CHCC"/>
    <property type="match status" value="1"/>
</dbReference>
<sequence>MAGRIRNEDIALVRERASIDAVIGEYLQLRSAGGGNLKGLCPFHDEKSPSFNVTPSRGLYFCFGCEAGGDVIKFVQEIEHLSFSEAVERLAAQAGIQLRYEEGGGRGPRQDGGQRARLIEAHKAAAEYYAGNLASPEGAIGRKFLSERGFEAADAARFGVGFAPREWEGLVRHLRGRGFADRDIVAGGLAKEGRRGPMDRFRGRLMWPIRDLSGDVIGFGARRLYEDDDGPKYLNTPESPLFHKSSVLYGADLAKKEIARRRQAVVVEGYTDVMACHLAGVPTAIATCGTAFGDDHIKVLRRLLMDQDEFRGEVIFTFDGDAAGRKAALRAFDDEQKFVSQTFVAVQPDGLDPCDLRIRHGDAAVRDLVASRLPLFEFAVRSAIEQHDLDTVEGRLAALDAAAPVVAAIKDRSRRHMYAVNLDRWVGVMDEQFVLRRVRELANRRHARERAGHGRAPAGNGRDGYGGDGRNGSGRPGNG</sequence>
<dbReference type="SMART" id="SM00493">
    <property type="entry name" value="TOPRIM"/>
    <property type="match status" value="1"/>
</dbReference>
<evidence type="ECO:0000313" key="16">
    <source>
        <dbReference type="Proteomes" id="UP000475532"/>
    </source>
</evidence>
<dbReference type="GO" id="GO:0005737">
    <property type="term" value="C:cytoplasm"/>
    <property type="evidence" value="ECO:0007669"/>
    <property type="project" value="TreeGrafter"/>
</dbReference>
<feature type="region of interest" description="Disordered" evidence="13">
    <location>
        <begin position="444"/>
        <end position="479"/>
    </location>
</feature>
<dbReference type="InterPro" id="IPR013264">
    <property type="entry name" value="DNAG_N"/>
</dbReference>
<dbReference type="InterPro" id="IPR019475">
    <property type="entry name" value="DNA_primase_DnaB-bd"/>
</dbReference>
<dbReference type="InterPro" id="IPR006295">
    <property type="entry name" value="DNA_primase_DnaG"/>
</dbReference>
<accession>A0A6L9QLG4</accession>
<dbReference type="RefSeq" id="WP_163060359.1">
    <property type="nucleotide sequence ID" value="NZ_JAAGLI010000737.1"/>
</dbReference>
<dbReference type="SUPFAM" id="SSF57783">
    <property type="entry name" value="Zinc beta-ribbon"/>
    <property type="match status" value="1"/>
</dbReference>
<dbReference type="GO" id="GO:1990077">
    <property type="term" value="C:primosome complex"/>
    <property type="evidence" value="ECO:0007669"/>
    <property type="project" value="UniProtKB-KW"/>
</dbReference>
<evidence type="ECO:0000256" key="4">
    <source>
        <dbReference type="ARBA" id="ARBA00022679"/>
    </source>
</evidence>
<dbReference type="GO" id="GO:0008270">
    <property type="term" value="F:zinc ion binding"/>
    <property type="evidence" value="ECO:0007669"/>
    <property type="project" value="UniProtKB-KW"/>
</dbReference>
<keyword evidence="8" id="KW-0863">Zinc-finger</keyword>
<evidence type="ECO:0000256" key="7">
    <source>
        <dbReference type="ARBA" id="ARBA00022723"/>
    </source>
</evidence>
<reference evidence="15 16" key="1">
    <citation type="submission" date="2020-01" db="EMBL/GenBank/DDBJ databases">
        <title>Insect and environment-associated Actinomycetes.</title>
        <authorList>
            <person name="Currrie C."/>
            <person name="Chevrette M."/>
            <person name="Carlson C."/>
            <person name="Stubbendieck R."/>
            <person name="Wendt-Pienkowski E."/>
        </authorList>
    </citation>
    <scope>NUCLEOTIDE SEQUENCE [LARGE SCALE GENOMIC DNA]</scope>
    <source>
        <strain evidence="15 16">SID10258</strain>
    </source>
</reference>
<dbReference type="InterPro" id="IPR006171">
    <property type="entry name" value="TOPRIM_dom"/>
</dbReference>
<dbReference type="CDD" id="cd03364">
    <property type="entry name" value="TOPRIM_DnaG_primases"/>
    <property type="match status" value="1"/>
</dbReference>
<name>A0A6L9QLG4_9ACTN</name>
<dbReference type="FunFam" id="3.90.580.10:FF:000001">
    <property type="entry name" value="DNA primase"/>
    <property type="match status" value="1"/>
</dbReference>
<keyword evidence="6" id="KW-0235">DNA replication</keyword>
<dbReference type="PROSITE" id="PS50880">
    <property type="entry name" value="TOPRIM"/>
    <property type="match status" value="1"/>
</dbReference>
<proteinExistence type="inferred from homology"/>
<dbReference type="Gene3D" id="3.40.1360.10">
    <property type="match status" value="1"/>
</dbReference>
<keyword evidence="2" id="KW-0240">DNA-directed RNA polymerase</keyword>
<dbReference type="FunFam" id="3.90.980.10:FF:000001">
    <property type="entry name" value="DNA primase"/>
    <property type="match status" value="1"/>
</dbReference>
<evidence type="ECO:0000256" key="2">
    <source>
        <dbReference type="ARBA" id="ARBA00022478"/>
    </source>
</evidence>
<dbReference type="InterPro" id="IPR036977">
    <property type="entry name" value="DNA_primase_Znf_CHC2"/>
</dbReference>
<dbReference type="InterPro" id="IPR002694">
    <property type="entry name" value="Znf_CHC2"/>
</dbReference>
<dbReference type="Pfam" id="PF13662">
    <property type="entry name" value="Toprim_4"/>
    <property type="match status" value="1"/>
</dbReference>
<dbReference type="Pfam" id="PF01807">
    <property type="entry name" value="Zn_ribbon_DnaG"/>
    <property type="match status" value="1"/>
</dbReference>
<evidence type="ECO:0000256" key="3">
    <source>
        <dbReference type="ARBA" id="ARBA00022515"/>
    </source>
</evidence>
<keyword evidence="12" id="KW-0804">Transcription</keyword>
<dbReference type="Gene3D" id="3.90.580.10">
    <property type="entry name" value="Zinc finger, CHC2-type domain"/>
    <property type="match status" value="1"/>
</dbReference>
<evidence type="ECO:0000313" key="15">
    <source>
        <dbReference type="EMBL" id="NEA26237.1"/>
    </source>
</evidence>
<feature type="domain" description="Toprim" evidence="14">
    <location>
        <begin position="262"/>
        <end position="350"/>
    </location>
</feature>
<comment type="cofactor">
    <cofactor evidence="1">
        <name>Zn(2+)</name>
        <dbReference type="ChEBI" id="CHEBI:29105"/>
    </cofactor>
</comment>
<dbReference type="HAMAP" id="MF_00974">
    <property type="entry name" value="DNA_primase_DnaG"/>
    <property type="match status" value="1"/>
</dbReference>
<evidence type="ECO:0000256" key="8">
    <source>
        <dbReference type="ARBA" id="ARBA00022771"/>
    </source>
</evidence>